<dbReference type="InterPro" id="IPR036188">
    <property type="entry name" value="FAD/NAD-bd_sf"/>
</dbReference>
<dbReference type="InterPro" id="IPR050631">
    <property type="entry name" value="PheA/TfdB_FAD_monoxygenase"/>
</dbReference>
<feature type="domain" description="FAD-binding" evidence="2">
    <location>
        <begin position="3"/>
        <end position="341"/>
    </location>
</feature>
<evidence type="ECO:0000313" key="3">
    <source>
        <dbReference type="EMBL" id="SCC17238.1"/>
    </source>
</evidence>
<name>A0A0V8HHK4_9BACI</name>
<gene>
    <name evidence="3" type="ORF">GA0061094_2881</name>
</gene>
<dbReference type="Pfam" id="PF01494">
    <property type="entry name" value="FAD_binding_3"/>
    <property type="match status" value="1"/>
</dbReference>
<keyword evidence="1" id="KW-0560">Oxidoreductase</keyword>
<dbReference type="InterPro" id="IPR002938">
    <property type="entry name" value="FAD-bd"/>
</dbReference>
<dbReference type="Gene3D" id="3.50.50.60">
    <property type="entry name" value="FAD/NAD(P)-binding domain"/>
    <property type="match status" value="1"/>
</dbReference>
<protein>
    <submittedName>
        <fullName evidence="3">2-polyprenyl-6-methoxyphenol hydroxylase</fullName>
    </submittedName>
</protein>
<dbReference type="PRINTS" id="PR00420">
    <property type="entry name" value="RNGMNOXGNASE"/>
</dbReference>
<proteinExistence type="predicted"/>
<evidence type="ECO:0000313" key="4">
    <source>
        <dbReference type="Proteomes" id="UP000181997"/>
    </source>
</evidence>
<evidence type="ECO:0000256" key="1">
    <source>
        <dbReference type="ARBA" id="ARBA00023002"/>
    </source>
</evidence>
<dbReference type="AlphaFoldDB" id="A0A0V8HHK4"/>
<dbReference type="OrthoDB" id="9766816at2"/>
<dbReference type="GO" id="GO:0071949">
    <property type="term" value="F:FAD binding"/>
    <property type="evidence" value="ECO:0007669"/>
    <property type="project" value="InterPro"/>
</dbReference>
<dbReference type="PANTHER" id="PTHR43476:SF5">
    <property type="entry name" value="FAD-DEPENDENT MONOOXYGENASE"/>
    <property type="match status" value="1"/>
</dbReference>
<dbReference type="Proteomes" id="UP000181997">
    <property type="component" value="Unassembled WGS sequence"/>
</dbReference>
<dbReference type="GO" id="GO:0016491">
    <property type="term" value="F:oxidoreductase activity"/>
    <property type="evidence" value="ECO:0007669"/>
    <property type="project" value="UniProtKB-KW"/>
</dbReference>
<dbReference type="PANTHER" id="PTHR43476">
    <property type="entry name" value="3-(3-HYDROXY-PHENYL)PROPIONATE/3-HYDROXYCINNAMIC ACID HYDROXYLASE"/>
    <property type="match status" value="1"/>
</dbReference>
<dbReference type="SUPFAM" id="SSF51905">
    <property type="entry name" value="FAD/NAD(P)-binding domain"/>
    <property type="match status" value="1"/>
</dbReference>
<organism evidence="3 4">
    <name type="scientific">[Bacillus] enclensis</name>
    <dbReference type="NCBI Taxonomy" id="1402860"/>
    <lineage>
        <taxon>Bacteria</taxon>
        <taxon>Bacillati</taxon>
        <taxon>Bacillota</taxon>
        <taxon>Bacilli</taxon>
        <taxon>Bacillales</taxon>
        <taxon>Bacillaceae</taxon>
        <taxon>Rossellomorea</taxon>
    </lineage>
</organism>
<accession>A0A0V8HHK4</accession>
<dbReference type="RefSeq" id="WP_032085639.1">
    <property type="nucleotide sequence ID" value="NZ_FMAU01000003.1"/>
</dbReference>
<keyword evidence="4" id="KW-1185">Reference proteome</keyword>
<dbReference type="EMBL" id="FMAU01000003">
    <property type="protein sequence ID" value="SCC17238.1"/>
    <property type="molecule type" value="Genomic_DNA"/>
</dbReference>
<evidence type="ECO:0000259" key="2">
    <source>
        <dbReference type="Pfam" id="PF01494"/>
    </source>
</evidence>
<sequence length="439" mass="50402">MRTSIFISGGGIGGLTLGLKAARCGIDVTVAERLPGPSPIYKGELLQPKSLEILDSLGVIESIFKHGHKISDLEMTELKNLKAVPEHSLMSYSILPSRYPFSLMIHHETLKEILLDKAKEYPSFHYHPHTICKEIKDHTVTLEDRKEKQSYEVECDFIVGAEGRSSVTRNYMDISVKEKNYNHHFLTVTFPRPESMVKGKIISTYQSFLGLFPLPDNEVRSVYLIPAGEYKSLRKKPISEFHNLYKKLCPELEGYVDQIKEWKQIQLMVPLKYHSDTYVKDHLAIIGDAAHTVHPMAGEGMNMAIQDGDVLGELLCDMHKEGKLDPVNLEWYPKVRKKRVSHQMHLSHLSALAYSYPYRPIGWLRKNSLQRMERDTVSHYKQMLNISGLGLWRETLYDRMIQGGVLPIRTDKISCDKEQGCTIFTQNQDYPWKETEALR</sequence>
<reference evidence="4" key="1">
    <citation type="submission" date="2016-08" db="EMBL/GenBank/DDBJ databases">
        <authorList>
            <person name="Varghese N."/>
            <person name="Submissions Spin"/>
        </authorList>
    </citation>
    <scope>NUCLEOTIDE SEQUENCE [LARGE SCALE GENOMIC DNA]</scope>
    <source>
        <strain evidence="4">SGD-1123</strain>
    </source>
</reference>